<dbReference type="EMBL" id="WTFF01000014">
    <property type="protein sequence ID" value="MBW5481148.1"/>
    <property type="molecule type" value="Genomic_DNA"/>
</dbReference>
<evidence type="ECO:0000313" key="3">
    <source>
        <dbReference type="Proteomes" id="UP000812013"/>
    </source>
</evidence>
<evidence type="ECO:0000256" key="1">
    <source>
        <dbReference type="SAM" id="Phobius"/>
    </source>
</evidence>
<keyword evidence="1" id="KW-0472">Membrane</keyword>
<reference evidence="2 3" key="1">
    <citation type="submission" date="2019-12" db="EMBL/GenBank/DDBJ databases">
        <title>Genome sequence of Streptomyces bambusae.</title>
        <authorList>
            <person name="Bansal K."/>
            <person name="Choksket S."/>
            <person name="Korpole S."/>
            <person name="Patil P.B."/>
        </authorList>
    </citation>
    <scope>NUCLEOTIDE SEQUENCE [LARGE SCALE GENOMIC DNA]</scope>
    <source>
        <strain evidence="2 3">SK60</strain>
    </source>
</reference>
<keyword evidence="1" id="KW-0812">Transmembrane</keyword>
<organism evidence="2 3">
    <name type="scientific">Streptomyces bambusae</name>
    <dbReference type="NCBI Taxonomy" id="1550616"/>
    <lineage>
        <taxon>Bacteria</taxon>
        <taxon>Bacillati</taxon>
        <taxon>Actinomycetota</taxon>
        <taxon>Actinomycetes</taxon>
        <taxon>Kitasatosporales</taxon>
        <taxon>Streptomycetaceae</taxon>
        <taxon>Streptomyces</taxon>
    </lineage>
</organism>
<name>A0ABS6Z080_9ACTN</name>
<gene>
    <name evidence="2" type="ORF">GPJ59_04415</name>
</gene>
<evidence type="ECO:0000313" key="2">
    <source>
        <dbReference type="EMBL" id="MBW5481148.1"/>
    </source>
</evidence>
<sequence length="90" mass="9910">MSVEVLAVGVPVLMGLIGLILRSRKGRTGLWDVLHELAQGRVKAGLERERRATLVVMLEQLPKAGLRVEDTVQGRRTVIAGDLTENSPRR</sequence>
<accession>A0ABS6Z080</accession>
<keyword evidence="1" id="KW-1133">Transmembrane helix</keyword>
<comment type="caution">
    <text evidence="2">The sequence shown here is derived from an EMBL/GenBank/DDBJ whole genome shotgun (WGS) entry which is preliminary data.</text>
</comment>
<proteinExistence type="predicted"/>
<feature type="transmembrane region" description="Helical" evidence="1">
    <location>
        <begin position="6"/>
        <end position="21"/>
    </location>
</feature>
<dbReference type="RefSeq" id="WP_219665028.1">
    <property type="nucleotide sequence ID" value="NZ_WTFF01000014.1"/>
</dbReference>
<keyword evidence="3" id="KW-1185">Reference proteome</keyword>
<dbReference type="Proteomes" id="UP000812013">
    <property type="component" value="Unassembled WGS sequence"/>
</dbReference>
<protein>
    <submittedName>
        <fullName evidence="2">Uncharacterized protein</fullName>
    </submittedName>
</protein>